<dbReference type="Proteomes" id="UP000431462">
    <property type="component" value="Unassembled WGS sequence"/>
</dbReference>
<dbReference type="AlphaFoldDB" id="A0A844I6K6"/>
<proteinExistence type="predicted"/>
<sequence length="341" mass="39932">MVMSDRAAATYDWFKKREQELHHEASQNAGKLALHDLWRLSYYKQPYLLLQSDEAILERFRDVFMNGLDLNHKGQITPTPMLANDNRLGRLFTEIIEETNWRGILTKDSMSEGLEQLNTYFSDGTPPGVKMFEGRAEVEGDWLVKFSKSKYIEDAFHHGRLRISPASEYAKGSHLRAVKDLETARPYKLRAFAEAMRGETSVKFQGHTLPIEKGTVDLEFMMDDYFLFCTCTDISRRMPTDFEADAALIIKDKMAFIDRLRKAFAQQYPHWQFLEGNVYYYDPFNDIPKDMNQEFWKHISFSYQKEHRCVLRPKRKEEGELQAFFVELGSLEDISEMVLHS</sequence>
<accession>A0A844I6K6</accession>
<comment type="caution">
    <text evidence="1">The sequence shown here is derived from an EMBL/GenBank/DDBJ whole genome shotgun (WGS) entry which is preliminary data.</text>
</comment>
<name>A0A844I6K6_9GAMM</name>
<organism evidence="1 2">
    <name type="scientific">Marinobacter adhaerens</name>
    <dbReference type="NCBI Taxonomy" id="1033846"/>
    <lineage>
        <taxon>Bacteria</taxon>
        <taxon>Pseudomonadati</taxon>
        <taxon>Pseudomonadota</taxon>
        <taxon>Gammaproteobacteria</taxon>
        <taxon>Pseudomonadales</taxon>
        <taxon>Marinobacteraceae</taxon>
        <taxon>Marinobacter</taxon>
    </lineage>
</organism>
<reference evidence="1 2" key="1">
    <citation type="submission" date="2019-06" db="EMBL/GenBank/DDBJ databases">
        <title>Enrichment of Autotrophic Halophilic Microorganisms from Red Sea Brine Pool Using Microbial Electrosynthesis System.</title>
        <authorList>
            <person name="Alqahtani M.F."/>
            <person name="Bajracharya S."/>
            <person name="Katuri K.P."/>
            <person name="Ali M."/>
            <person name="Saikaly P.E."/>
        </authorList>
    </citation>
    <scope>NUCLEOTIDE SEQUENCE [LARGE SCALE GENOMIC DNA]</scope>
    <source>
        <strain evidence="1">MES15</strain>
    </source>
</reference>
<evidence type="ECO:0000313" key="2">
    <source>
        <dbReference type="Proteomes" id="UP000431462"/>
    </source>
</evidence>
<protein>
    <submittedName>
        <fullName evidence="1">Uncharacterized protein</fullName>
    </submittedName>
</protein>
<dbReference type="EMBL" id="VENC01000024">
    <property type="protein sequence ID" value="MTJ00652.1"/>
    <property type="molecule type" value="Genomic_DNA"/>
</dbReference>
<gene>
    <name evidence="1" type="ORF">FH752_18760</name>
</gene>
<evidence type="ECO:0000313" key="1">
    <source>
        <dbReference type="EMBL" id="MTJ00652.1"/>
    </source>
</evidence>